<dbReference type="Proteomes" id="UP000046067">
    <property type="component" value="Unassembled WGS sequence"/>
</dbReference>
<protein>
    <submittedName>
        <fullName evidence="1">Uncharacterized protein</fullName>
    </submittedName>
</protein>
<gene>
    <name evidence="1" type="ORF">ERS013201_01034</name>
</gene>
<accession>A0A655W3B4</accession>
<reference evidence="1 2" key="1">
    <citation type="submission" date="2015-07" db="EMBL/GenBank/DDBJ databases">
        <authorList>
            <consortium name="Pathogen Informatics"/>
        </authorList>
    </citation>
    <scope>NUCLEOTIDE SEQUENCE [LARGE SCALE GENOMIC DNA]</scope>
    <source>
        <strain evidence="1 2">A325</strain>
    </source>
</reference>
<proteinExistence type="predicted"/>
<organism evidence="1 2">
    <name type="scientific">Vibrio cholerae</name>
    <dbReference type="NCBI Taxonomy" id="666"/>
    <lineage>
        <taxon>Bacteria</taxon>
        <taxon>Pseudomonadati</taxon>
        <taxon>Pseudomonadota</taxon>
        <taxon>Gammaproteobacteria</taxon>
        <taxon>Vibrionales</taxon>
        <taxon>Vibrionaceae</taxon>
        <taxon>Vibrio</taxon>
    </lineage>
</organism>
<evidence type="ECO:0000313" key="1">
    <source>
        <dbReference type="EMBL" id="CSB82062.1"/>
    </source>
</evidence>
<name>A0A655W3B4_VIBCL</name>
<dbReference type="EMBL" id="CWQJ01000005">
    <property type="protein sequence ID" value="CSB82062.1"/>
    <property type="molecule type" value="Genomic_DNA"/>
</dbReference>
<evidence type="ECO:0000313" key="2">
    <source>
        <dbReference type="Proteomes" id="UP000046067"/>
    </source>
</evidence>
<sequence length="64" mass="7086">MPNMAINHIQKIAPGPPAVKATATPAMFPVPTRAARLVHNAWKEEMPALSALRLFLRTVKVWVK</sequence>
<dbReference type="AlphaFoldDB" id="A0A655W3B4"/>